<reference evidence="2 3" key="1">
    <citation type="submission" date="2022-10" db="EMBL/GenBank/DDBJ databases">
        <title>Luteolibacter arcticus strain CCTCC AB 2014275, whole genome shotgun sequencing project.</title>
        <authorList>
            <person name="Zhao G."/>
            <person name="Shen L."/>
        </authorList>
    </citation>
    <scope>NUCLEOTIDE SEQUENCE [LARGE SCALE GENOMIC DNA]</scope>
    <source>
        <strain evidence="2 3">CCTCC AB 2014275</strain>
    </source>
</reference>
<gene>
    <name evidence="2" type="ORF">OKA05_15620</name>
</gene>
<keyword evidence="3" id="KW-1185">Reference proteome</keyword>
<dbReference type="InterPro" id="IPR009288">
    <property type="entry name" value="AIG2-like_dom"/>
</dbReference>
<dbReference type="RefSeq" id="WP_264488102.1">
    <property type="nucleotide sequence ID" value="NZ_JAPDDT010000006.1"/>
</dbReference>
<evidence type="ECO:0000313" key="3">
    <source>
        <dbReference type="Proteomes" id="UP001320876"/>
    </source>
</evidence>
<dbReference type="EMBL" id="JAPDDT010000006">
    <property type="protein sequence ID" value="MCW1923996.1"/>
    <property type="molecule type" value="Genomic_DNA"/>
</dbReference>
<sequence length="134" mass="14816">MSDDISGELVFVYGTLRRGGSNAFRMDGAEFVASGKVVGKLYAITWYPGLVLERGPETVDGDLFRVGPDQLTALDEFEGISANEIEGAEYRRVKAEVTTGDNEVILAWSYEWKGPVEESKRVLSGDWLKAHPTR</sequence>
<protein>
    <submittedName>
        <fullName evidence="2">Gamma-glutamylcyclotransferase</fullName>
    </submittedName>
</protein>
<dbReference type="InterPro" id="IPR036568">
    <property type="entry name" value="GGCT-like_sf"/>
</dbReference>
<comment type="caution">
    <text evidence="2">The sequence shown here is derived from an EMBL/GenBank/DDBJ whole genome shotgun (WGS) entry which is preliminary data.</text>
</comment>
<dbReference type="CDD" id="cd06661">
    <property type="entry name" value="GGCT_like"/>
    <property type="match status" value="1"/>
</dbReference>
<name>A0ABT3GKK3_9BACT</name>
<accession>A0ABT3GKK3</accession>
<dbReference type="InterPro" id="IPR013024">
    <property type="entry name" value="GGCT-like"/>
</dbReference>
<dbReference type="SUPFAM" id="SSF110857">
    <property type="entry name" value="Gamma-glutamyl cyclotransferase-like"/>
    <property type="match status" value="1"/>
</dbReference>
<evidence type="ECO:0000259" key="1">
    <source>
        <dbReference type="Pfam" id="PF06094"/>
    </source>
</evidence>
<dbReference type="Proteomes" id="UP001320876">
    <property type="component" value="Unassembled WGS sequence"/>
</dbReference>
<feature type="domain" description="Gamma-glutamylcyclotransferase AIG2-like" evidence="1">
    <location>
        <begin position="10"/>
        <end position="128"/>
    </location>
</feature>
<organism evidence="2 3">
    <name type="scientific">Luteolibacter arcticus</name>
    <dbReference type="NCBI Taxonomy" id="1581411"/>
    <lineage>
        <taxon>Bacteria</taxon>
        <taxon>Pseudomonadati</taxon>
        <taxon>Verrucomicrobiota</taxon>
        <taxon>Verrucomicrobiia</taxon>
        <taxon>Verrucomicrobiales</taxon>
        <taxon>Verrucomicrobiaceae</taxon>
        <taxon>Luteolibacter</taxon>
    </lineage>
</organism>
<dbReference type="Pfam" id="PF06094">
    <property type="entry name" value="GGACT"/>
    <property type="match status" value="1"/>
</dbReference>
<proteinExistence type="predicted"/>
<dbReference type="Gene3D" id="3.10.490.10">
    <property type="entry name" value="Gamma-glutamyl cyclotransferase-like"/>
    <property type="match status" value="1"/>
</dbReference>
<evidence type="ECO:0000313" key="2">
    <source>
        <dbReference type="EMBL" id="MCW1923996.1"/>
    </source>
</evidence>